<evidence type="ECO:0000313" key="2">
    <source>
        <dbReference type="EMBL" id="QRR02016.1"/>
    </source>
</evidence>
<protein>
    <recommendedName>
        <fullName evidence="4">Por secretion system C-terminal sorting domain-containing protein</fullName>
    </recommendedName>
</protein>
<dbReference type="RefSeq" id="WP_204656324.1">
    <property type="nucleotide sequence ID" value="NZ_CP056775.1"/>
</dbReference>
<reference evidence="2 3" key="1">
    <citation type="submission" date="2020-06" db="EMBL/GenBank/DDBJ databases">
        <title>Dyadobacter sandarakinus sp. nov., isolated from the soil of the Arctic Yellow River Station.</title>
        <authorList>
            <person name="Zhang Y."/>
            <person name="Peng F."/>
        </authorList>
    </citation>
    <scope>NUCLEOTIDE SEQUENCE [LARGE SCALE GENOMIC DNA]</scope>
    <source>
        <strain evidence="2 3">Q3-56</strain>
    </source>
</reference>
<gene>
    <name evidence="2" type="ORF">HWI92_14420</name>
</gene>
<feature type="signal peptide" evidence="1">
    <location>
        <begin position="1"/>
        <end position="24"/>
    </location>
</feature>
<dbReference type="EMBL" id="CP056775">
    <property type="protein sequence ID" value="QRR02016.1"/>
    <property type="molecule type" value="Genomic_DNA"/>
</dbReference>
<name>A0ABX7IAN7_9BACT</name>
<evidence type="ECO:0000313" key="3">
    <source>
        <dbReference type="Proteomes" id="UP000612680"/>
    </source>
</evidence>
<organism evidence="2 3">
    <name type="scientific">Dyadobacter sandarakinus</name>
    <dbReference type="NCBI Taxonomy" id="2747268"/>
    <lineage>
        <taxon>Bacteria</taxon>
        <taxon>Pseudomonadati</taxon>
        <taxon>Bacteroidota</taxon>
        <taxon>Cytophagia</taxon>
        <taxon>Cytophagales</taxon>
        <taxon>Spirosomataceae</taxon>
        <taxon>Dyadobacter</taxon>
    </lineage>
</organism>
<keyword evidence="3" id="KW-1185">Reference proteome</keyword>
<keyword evidence="1" id="KW-0732">Signal</keyword>
<proteinExistence type="predicted"/>
<accession>A0ABX7IAN7</accession>
<sequence>MKNLIRTVAATALSLAICTQAITAAPIDPKSECKNNTCETFRAGMYRVKNTMTMNLLLEKQKGERVVVRLLSENGKVLHNEYLPKSQTKYGRKLNFSEMKDGDYILEISGDREKIVKNIRLGSDDVREVRRTLITMN</sequence>
<evidence type="ECO:0008006" key="4">
    <source>
        <dbReference type="Google" id="ProtNLM"/>
    </source>
</evidence>
<dbReference type="Proteomes" id="UP000612680">
    <property type="component" value="Chromosome"/>
</dbReference>
<feature type="chain" id="PRO_5047191694" description="Por secretion system C-terminal sorting domain-containing protein" evidence="1">
    <location>
        <begin position="25"/>
        <end position="137"/>
    </location>
</feature>
<evidence type="ECO:0000256" key="1">
    <source>
        <dbReference type="SAM" id="SignalP"/>
    </source>
</evidence>